<dbReference type="WBParaSite" id="ACOC_0000338401-mRNA-1">
    <property type="protein sequence ID" value="ACOC_0000338401-mRNA-1"/>
    <property type="gene ID" value="ACOC_0000338401"/>
</dbReference>
<dbReference type="CDD" id="cd00048">
    <property type="entry name" value="DSRM_SF"/>
    <property type="match status" value="1"/>
</dbReference>
<evidence type="ECO:0000256" key="3">
    <source>
        <dbReference type="SAM" id="MobiDB-lite"/>
    </source>
</evidence>
<dbReference type="GO" id="GO:0070920">
    <property type="term" value="P:regulation of regulatory ncRNA processing"/>
    <property type="evidence" value="ECO:0007669"/>
    <property type="project" value="TreeGrafter"/>
</dbReference>
<dbReference type="Pfam" id="PF00035">
    <property type="entry name" value="dsrm"/>
    <property type="match status" value="2"/>
</dbReference>
<evidence type="ECO:0000259" key="4">
    <source>
        <dbReference type="PROSITE" id="PS50137"/>
    </source>
</evidence>
<reference evidence="7" key="1">
    <citation type="submission" date="2017-02" db="UniProtKB">
        <authorList>
            <consortium name="WormBaseParasite"/>
        </authorList>
    </citation>
    <scope>IDENTIFICATION</scope>
</reference>
<proteinExistence type="predicted"/>
<dbReference type="EMBL" id="UYYA01001004">
    <property type="protein sequence ID" value="VDM54970.1"/>
    <property type="molecule type" value="Genomic_DNA"/>
</dbReference>
<evidence type="ECO:0000313" key="7">
    <source>
        <dbReference type="WBParaSite" id="ACOC_0000338401-mRNA-1"/>
    </source>
</evidence>
<dbReference type="SUPFAM" id="SSF54768">
    <property type="entry name" value="dsRNA-binding domain-like"/>
    <property type="match status" value="2"/>
</dbReference>
<dbReference type="GO" id="GO:0003725">
    <property type="term" value="F:double-stranded RNA binding"/>
    <property type="evidence" value="ECO:0007669"/>
    <property type="project" value="TreeGrafter"/>
</dbReference>
<dbReference type="GO" id="GO:0035197">
    <property type="term" value="F:siRNA binding"/>
    <property type="evidence" value="ECO:0007669"/>
    <property type="project" value="TreeGrafter"/>
</dbReference>
<dbReference type="PANTHER" id="PTHR46205:SF3">
    <property type="entry name" value="LOQUACIOUS, ISOFORM B"/>
    <property type="match status" value="1"/>
</dbReference>
<dbReference type="InterPro" id="IPR051247">
    <property type="entry name" value="RLC_Component"/>
</dbReference>
<dbReference type="GO" id="GO:0070578">
    <property type="term" value="C:RISC-loading complex"/>
    <property type="evidence" value="ECO:0007669"/>
    <property type="project" value="TreeGrafter"/>
</dbReference>
<keyword evidence="1 2" id="KW-0694">RNA-binding</keyword>
<evidence type="ECO:0000256" key="1">
    <source>
        <dbReference type="ARBA" id="ARBA00022884"/>
    </source>
</evidence>
<dbReference type="PROSITE" id="PS50137">
    <property type="entry name" value="DS_RBD"/>
    <property type="match status" value="2"/>
</dbReference>
<sequence>MTSVSDLFTPVDELRLTEPYYSTGGLPVSAGTTFSQKTPVMVLDEAARRVYGVPPDYQLISEVPAFGFSCRLMNRSATGCGKTKKAAKHQAARALLHELIEANLQLEFGIPGETKQAAHQAVDGLAVGDVRVEPSDEDLPPSTGQNENHSGKLLQLCHKNKLEAPEYSYKEEGPSNDRTFTTTCKVGGQEVVGVAKTKKVSKNIASQKMLAIIEKGIVNMNKEPDLDRDADEDENPSVGELQCNIPHASDPMTVVSEILSDTKRFESPTQEYRILENKCAFGEYSVDLHSSQFFFKLLKPFSPQVFE</sequence>
<organism evidence="7">
    <name type="scientific">Angiostrongylus costaricensis</name>
    <name type="common">Nematode worm</name>
    <dbReference type="NCBI Taxonomy" id="334426"/>
    <lineage>
        <taxon>Eukaryota</taxon>
        <taxon>Metazoa</taxon>
        <taxon>Ecdysozoa</taxon>
        <taxon>Nematoda</taxon>
        <taxon>Chromadorea</taxon>
        <taxon>Rhabditida</taxon>
        <taxon>Rhabditina</taxon>
        <taxon>Rhabditomorpha</taxon>
        <taxon>Strongyloidea</taxon>
        <taxon>Metastrongylidae</taxon>
        <taxon>Angiostrongylus</taxon>
    </lineage>
</organism>
<evidence type="ECO:0000313" key="5">
    <source>
        <dbReference type="EMBL" id="VDM54970.1"/>
    </source>
</evidence>
<dbReference type="GO" id="GO:0005737">
    <property type="term" value="C:cytoplasm"/>
    <property type="evidence" value="ECO:0007669"/>
    <property type="project" value="TreeGrafter"/>
</dbReference>
<accession>A0A0R3PGH6</accession>
<reference evidence="5 6" key="2">
    <citation type="submission" date="2018-11" db="EMBL/GenBank/DDBJ databases">
        <authorList>
            <consortium name="Pathogen Informatics"/>
        </authorList>
    </citation>
    <scope>NUCLEOTIDE SEQUENCE [LARGE SCALE GENOMIC DNA]</scope>
    <source>
        <strain evidence="5 6">Costa Rica</strain>
    </source>
</reference>
<dbReference type="STRING" id="334426.A0A0R3PGH6"/>
<protein>
    <submittedName>
        <fullName evidence="7">DRBM domain-containing protein</fullName>
    </submittedName>
</protein>
<feature type="domain" description="DRBM" evidence="4">
    <location>
        <begin position="148"/>
        <end position="215"/>
    </location>
</feature>
<keyword evidence="6" id="KW-1185">Reference proteome</keyword>
<name>A0A0R3PGH6_ANGCS</name>
<dbReference type="GO" id="GO:0005634">
    <property type="term" value="C:nucleus"/>
    <property type="evidence" value="ECO:0007669"/>
    <property type="project" value="TreeGrafter"/>
</dbReference>
<evidence type="ECO:0000313" key="6">
    <source>
        <dbReference type="Proteomes" id="UP000267027"/>
    </source>
</evidence>
<dbReference type="GO" id="GO:0030422">
    <property type="term" value="P:siRNA processing"/>
    <property type="evidence" value="ECO:0007669"/>
    <property type="project" value="TreeGrafter"/>
</dbReference>
<dbReference type="SMART" id="SM00358">
    <property type="entry name" value="DSRM"/>
    <property type="match status" value="2"/>
</dbReference>
<feature type="region of interest" description="Disordered" evidence="3">
    <location>
        <begin position="225"/>
        <end position="245"/>
    </location>
</feature>
<dbReference type="InterPro" id="IPR014720">
    <property type="entry name" value="dsRBD_dom"/>
</dbReference>
<gene>
    <name evidence="5" type="ORF">ACOC_LOCUS3385</name>
</gene>
<dbReference type="PANTHER" id="PTHR46205">
    <property type="entry name" value="LOQUACIOUS, ISOFORM B"/>
    <property type="match status" value="1"/>
</dbReference>
<dbReference type="AlphaFoldDB" id="A0A0R3PGH6"/>
<dbReference type="Proteomes" id="UP000267027">
    <property type="component" value="Unassembled WGS sequence"/>
</dbReference>
<dbReference type="OMA" id="GALQEKC"/>
<dbReference type="Gene3D" id="3.30.160.20">
    <property type="match status" value="2"/>
</dbReference>
<dbReference type="GO" id="GO:0016442">
    <property type="term" value="C:RISC complex"/>
    <property type="evidence" value="ECO:0007669"/>
    <property type="project" value="TreeGrafter"/>
</dbReference>
<evidence type="ECO:0000256" key="2">
    <source>
        <dbReference type="PROSITE-ProRule" id="PRU00266"/>
    </source>
</evidence>
<feature type="domain" description="DRBM" evidence="4">
    <location>
        <begin position="38"/>
        <end position="101"/>
    </location>
</feature>
<dbReference type="OrthoDB" id="10056847at2759"/>